<dbReference type="InterPro" id="IPR014710">
    <property type="entry name" value="RmlC-like_jellyroll"/>
</dbReference>
<evidence type="ECO:0000256" key="1">
    <source>
        <dbReference type="ARBA" id="ARBA00001962"/>
    </source>
</evidence>
<keyword evidence="10" id="KW-1185">Reference proteome</keyword>
<name>A0ABN2MEP0_9ACTN</name>
<feature type="domain" description="Homogentisate 1,2-dioxygenase C-terminal" evidence="7">
    <location>
        <begin position="266"/>
        <end position="384"/>
    </location>
</feature>
<dbReference type="Pfam" id="PF20510">
    <property type="entry name" value="HgmA_N"/>
    <property type="match status" value="1"/>
</dbReference>
<keyword evidence="6" id="KW-0408">Iron</keyword>
<keyword evidence="5" id="KW-0560">Oxidoreductase</keyword>
<dbReference type="InterPro" id="IPR046451">
    <property type="entry name" value="HgmA_C"/>
</dbReference>
<gene>
    <name evidence="9" type="ORF">GCM10009682_48480</name>
</gene>
<accession>A0ABN2MEP0</accession>
<sequence length="399" mass="43965">MPYYHRVGQVPPKRHTQFRQPDGTLYAEELMGQEGFSADSSLLYHRRPPTAIVDARAVDPPASAGRTPNHPLKPRHLRTHALKTVTGADAVRSRQPLLVNDDCRISYVVADAPSPLYRNAIGDECLYIEAGTARVETTFGAMTVAAGDYLIIPTSTIHRIVPDGPVRLLIIEATGHIGPPPRYLSVRGQLLEHAPYCERDLRSPAEPLLVEGTDVEVLVRHRRGWTAFTYAHHPFDVVGWDGCLYPWALSIHDFEPITGRVHQPPPVHQTFAGPNFVICSFVPRKVDYHPLAIPVPYNHHNVDSDEVLFYTGGNYEARRGSGIEQGSISLHPSGFTHGPQPGAVERAIGVDYFDELAVMVDTFRPLDLADAAADCEDDAYAWTWARNTGAGLDVDPATG</sequence>
<dbReference type="Proteomes" id="UP001500218">
    <property type="component" value="Unassembled WGS sequence"/>
</dbReference>
<feature type="domain" description="Homogentisate 1,2-dioxygenase N-terminal" evidence="8">
    <location>
        <begin position="82"/>
        <end position="248"/>
    </location>
</feature>
<evidence type="ECO:0000313" key="10">
    <source>
        <dbReference type="Proteomes" id="UP001500218"/>
    </source>
</evidence>
<organism evidence="9 10">
    <name type="scientific">Luedemannella flava</name>
    <dbReference type="NCBI Taxonomy" id="349316"/>
    <lineage>
        <taxon>Bacteria</taxon>
        <taxon>Bacillati</taxon>
        <taxon>Actinomycetota</taxon>
        <taxon>Actinomycetes</taxon>
        <taxon>Micromonosporales</taxon>
        <taxon>Micromonosporaceae</taxon>
        <taxon>Luedemannella</taxon>
    </lineage>
</organism>
<proteinExistence type="inferred from homology"/>
<reference evidence="9 10" key="1">
    <citation type="journal article" date="2019" name="Int. J. Syst. Evol. Microbiol.">
        <title>The Global Catalogue of Microorganisms (GCM) 10K type strain sequencing project: providing services to taxonomists for standard genome sequencing and annotation.</title>
        <authorList>
            <consortium name="The Broad Institute Genomics Platform"/>
            <consortium name="The Broad Institute Genome Sequencing Center for Infectious Disease"/>
            <person name="Wu L."/>
            <person name="Ma J."/>
        </authorList>
    </citation>
    <scope>NUCLEOTIDE SEQUENCE [LARGE SCALE GENOMIC DNA]</scope>
    <source>
        <strain evidence="9 10">JCM 13250</strain>
    </source>
</reference>
<dbReference type="InterPro" id="IPR046452">
    <property type="entry name" value="HgmA_N"/>
</dbReference>
<dbReference type="Gene3D" id="2.60.120.10">
    <property type="entry name" value="Jelly Rolls"/>
    <property type="match status" value="2"/>
</dbReference>
<dbReference type="PANTHER" id="PTHR11056:SF0">
    <property type="entry name" value="HOMOGENTISATE 1,2-DIOXYGENASE"/>
    <property type="match status" value="1"/>
</dbReference>
<comment type="cofactor">
    <cofactor evidence="1">
        <name>Fe cation</name>
        <dbReference type="ChEBI" id="CHEBI:24875"/>
    </cofactor>
</comment>
<evidence type="ECO:0000256" key="3">
    <source>
        <dbReference type="ARBA" id="ARBA00022723"/>
    </source>
</evidence>
<dbReference type="InterPro" id="IPR005708">
    <property type="entry name" value="Homogentis_dOase"/>
</dbReference>
<evidence type="ECO:0000256" key="6">
    <source>
        <dbReference type="ARBA" id="ARBA00023004"/>
    </source>
</evidence>
<comment type="similarity">
    <text evidence="2">Belongs to the homogentisate dioxygenase family.</text>
</comment>
<evidence type="ECO:0000256" key="4">
    <source>
        <dbReference type="ARBA" id="ARBA00022964"/>
    </source>
</evidence>
<dbReference type="PANTHER" id="PTHR11056">
    <property type="entry name" value="HOMOGENTISATE 1,2-DIOXYGENASE"/>
    <property type="match status" value="1"/>
</dbReference>
<dbReference type="SUPFAM" id="SSF51182">
    <property type="entry name" value="RmlC-like cupins"/>
    <property type="match status" value="1"/>
</dbReference>
<dbReference type="InterPro" id="IPR011051">
    <property type="entry name" value="RmlC_Cupin_sf"/>
</dbReference>
<protein>
    <submittedName>
        <fullName evidence="9">Homogentisate 1,2-dioxygenase</fullName>
    </submittedName>
</protein>
<evidence type="ECO:0000256" key="2">
    <source>
        <dbReference type="ARBA" id="ARBA00007757"/>
    </source>
</evidence>
<evidence type="ECO:0000256" key="5">
    <source>
        <dbReference type="ARBA" id="ARBA00023002"/>
    </source>
</evidence>
<dbReference type="Pfam" id="PF04209">
    <property type="entry name" value="HgmA_C"/>
    <property type="match status" value="1"/>
</dbReference>
<keyword evidence="3" id="KW-0479">Metal-binding</keyword>
<dbReference type="EMBL" id="BAAALT010000189">
    <property type="protein sequence ID" value="GAA1822427.1"/>
    <property type="molecule type" value="Genomic_DNA"/>
</dbReference>
<evidence type="ECO:0000259" key="7">
    <source>
        <dbReference type="Pfam" id="PF04209"/>
    </source>
</evidence>
<dbReference type="RefSeq" id="WP_344136783.1">
    <property type="nucleotide sequence ID" value="NZ_BAAALT010000189.1"/>
</dbReference>
<keyword evidence="4" id="KW-0223">Dioxygenase</keyword>
<evidence type="ECO:0000313" key="9">
    <source>
        <dbReference type="EMBL" id="GAA1822427.1"/>
    </source>
</evidence>
<comment type="caution">
    <text evidence="9">The sequence shown here is derived from an EMBL/GenBank/DDBJ whole genome shotgun (WGS) entry which is preliminary data.</text>
</comment>
<evidence type="ECO:0000259" key="8">
    <source>
        <dbReference type="Pfam" id="PF20510"/>
    </source>
</evidence>